<keyword evidence="8 10" id="KW-0472">Membrane</keyword>
<dbReference type="AlphaFoldDB" id="A0A0L6Z9Z0"/>
<dbReference type="Pfam" id="PF18075">
    <property type="entry name" value="FtsX_ECD"/>
    <property type="match status" value="1"/>
</dbReference>
<dbReference type="EMBL" id="LHUR01000022">
    <property type="protein sequence ID" value="KOA19613.1"/>
    <property type="molecule type" value="Genomic_DNA"/>
</dbReference>
<keyword evidence="6 11" id="KW-0812">Transmembrane</keyword>
<feature type="transmembrane region" description="Helical" evidence="11">
    <location>
        <begin position="221"/>
        <end position="246"/>
    </location>
</feature>
<dbReference type="GO" id="GO:0051301">
    <property type="term" value="P:cell division"/>
    <property type="evidence" value="ECO:0007669"/>
    <property type="project" value="UniProtKB-KW"/>
</dbReference>
<evidence type="ECO:0000256" key="6">
    <source>
        <dbReference type="ARBA" id="ARBA00022692"/>
    </source>
</evidence>
<dbReference type="PANTHER" id="PTHR47755:SF1">
    <property type="entry name" value="CELL DIVISION PROTEIN FTSX"/>
    <property type="match status" value="1"/>
</dbReference>
<evidence type="ECO:0000313" key="15">
    <source>
        <dbReference type="Proteomes" id="UP000037043"/>
    </source>
</evidence>
<feature type="transmembrane region" description="Helical" evidence="11">
    <location>
        <begin position="25"/>
        <end position="48"/>
    </location>
</feature>
<dbReference type="InterPro" id="IPR004513">
    <property type="entry name" value="FtsX"/>
</dbReference>
<proteinExistence type="inferred from homology"/>
<dbReference type="InterPro" id="IPR003838">
    <property type="entry name" value="ABC3_permease_C"/>
</dbReference>
<evidence type="ECO:0000256" key="7">
    <source>
        <dbReference type="ARBA" id="ARBA00022989"/>
    </source>
</evidence>
<evidence type="ECO:0000256" key="9">
    <source>
        <dbReference type="ARBA" id="ARBA00023306"/>
    </source>
</evidence>
<sequence length="298" mass="33275">MAMKISSIKYSLIDALKSIRRNKTLSLASIITVSLTLLMFGIFLLTMLNANEVIKSVESKLEVSVFLKDDIKTEEKAKIQQELQGIDGIVEIKYITKAEALEKWKEQLGKDNQDLVRGFDEKNPLPESYAVKVKNSDIIATVVSKTQNLPGIERVVANEDLVNRISSITRGVKWTGIASLVILIPVCLLLIGNTIKLAVYSRRREVNIMKFVGATDWFIRWPFIIEGVIIGLLGSLVSGLLLYYAYGVVYSKLTSNIIMLNLITPGYFLMNVLWMFVLSGILIGGLGSILSIRKFLKV</sequence>
<keyword evidence="9 10" id="KW-0131">Cell cycle</keyword>
<dbReference type="PANTHER" id="PTHR47755">
    <property type="entry name" value="CELL DIVISION PROTEIN FTSX"/>
    <property type="match status" value="1"/>
</dbReference>
<dbReference type="NCBIfam" id="NF038347">
    <property type="entry name" value="FtsX_Gpos"/>
    <property type="match status" value="1"/>
</dbReference>
<evidence type="ECO:0000313" key="14">
    <source>
        <dbReference type="EMBL" id="KOA19613.1"/>
    </source>
</evidence>
<dbReference type="InterPro" id="IPR040690">
    <property type="entry name" value="FtsX_ECD"/>
</dbReference>
<evidence type="ECO:0000259" key="13">
    <source>
        <dbReference type="Pfam" id="PF18075"/>
    </source>
</evidence>
<dbReference type="STRING" id="36844.SAMN04488501_102291"/>
<dbReference type="InterPro" id="IPR058204">
    <property type="entry name" value="FtsX_firmicutes-type"/>
</dbReference>
<keyword evidence="7 11" id="KW-1133">Transmembrane helix</keyword>
<evidence type="ECO:0000256" key="3">
    <source>
        <dbReference type="ARBA" id="ARBA00021907"/>
    </source>
</evidence>
<evidence type="ECO:0000256" key="11">
    <source>
        <dbReference type="SAM" id="Phobius"/>
    </source>
</evidence>
<keyword evidence="4 10" id="KW-1003">Cell membrane</keyword>
<feature type="domain" description="FtsX extracellular" evidence="13">
    <location>
        <begin position="61"/>
        <end position="155"/>
    </location>
</feature>
<evidence type="ECO:0000256" key="10">
    <source>
        <dbReference type="PIRNR" id="PIRNR003097"/>
    </source>
</evidence>
<dbReference type="Gene3D" id="3.30.70.3040">
    <property type="match status" value="1"/>
</dbReference>
<evidence type="ECO:0000256" key="4">
    <source>
        <dbReference type="ARBA" id="ARBA00022475"/>
    </source>
</evidence>
<feature type="transmembrane region" description="Helical" evidence="11">
    <location>
        <begin position="266"/>
        <end position="292"/>
    </location>
</feature>
<protein>
    <recommendedName>
        <fullName evidence="3 10">Cell division protein FtsX</fullName>
    </recommendedName>
</protein>
<evidence type="ECO:0000256" key="8">
    <source>
        <dbReference type="ARBA" id="ARBA00023136"/>
    </source>
</evidence>
<comment type="subcellular location">
    <subcellularLocation>
        <location evidence="1">Cell membrane</location>
        <topology evidence="1">Multi-pass membrane protein</topology>
    </subcellularLocation>
</comment>
<comment type="caution">
    <text evidence="14">The sequence shown here is derived from an EMBL/GenBank/DDBJ whole genome shotgun (WGS) entry which is preliminary data.</text>
</comment>
<organism evidence="14 15">
    <name type="scientific">Clostridium homopropionicum DSM 5847</name>
    <dbReference type="NCBI Taxonomy" id="1121318"/>
    <lineage>
        <taxon>Bacteria</taxon>
        <taxon>Bacillati</taxon>
        <taxon>Bacillota</taxon>
        <taxon>Clostridia</taxon>
        <taxon>Eubacteriales</taxon>
        <taxon>Clostridiaceae</taxon>
        <taxon>Clostridium</taxon>
    </lineage>
</organism>
<dbReference type="GO" id="GO:0005886">
    <property type="term" value="C:plasma membrane"/>
    <property type="evidence" value="ECO:0007669"/>
    <property type="project" value="UniProtKB-SubCell"/>
</dbReference>
<feature type="domain" description="ABC3 transporter permease C-terminal" evidence="12">
    <location>
        <begin position="179"/>
        <end position="297"/>
    </location>
</feature>
<evidence type="ECO:0000256" key="5">
    <source>
        <dbReference type="ARBA" id="ARBA00022618"/>
    </source>
</evidence>
<name>A0A0L6Z9Z0_9CLOT</name>
<keyword evidence="15" id="KW-1185">Reference proteome</keyword>
<reference evidence="15" key="1">
    <citation type="submission" date="2015-08" db="EMBL/GenBank/DDBJ databases">
        <title>Genome sequence of the strict anaerobe Clostridium homopropionicum LuHBu1 (DSM 5847T).</title>
        <authorList>
            <person name="Poehlein A."/>
            <person name="Beck M."/>
            <person name="Schiel-Bengelsdorf B."/>
            <person name="Bengelsdorf F.R."/>
            <person name="Daniel R."/>
            <person name="Duerre P."/>
        </authorList>
    </citation>
    <scope>NUCLEOTIDE SEQUENCE [LARGE SCALE GENOMIC DNA]</scope>
    <source>
        <strain evidence="15">DSM 5847</strain>
    </source>
</reference>
<evidence type="ECO:0000259" key="12">
    <source>
        <dbReference type="Pfam" id="PF02687"/>
    </source>
</evidence>
<dbReference type="Proteomes" id="UP000037043">
    <property type="component" value="Unassembled WGS sequence"/>
</dbReference>
<dbReference type="PATRIC" id="fig|1121318.3.peg.1717"/>
<gene>
    <name evidence="14" type="primary">ftsX_1</name>
    <name evidence="14" type="ORF">CLHOM_17020</name>
</gene>
<evidence type="ECO:0000256" key="2">
    <source>
        <dbReference type="ARBA" id="ARBA00007379"/>
    </source>
</evidence>
<keyword evidence="5 10" id="KW-0132">Cell division</keyword>
<comment type="similarity">
    <text evidence="2 10">Belongs to the ABC-4 integral membrane protein family. FtsX subfamily.</text>
</comment>
<dbReference type="PIRSF" id="PIRSF003097">
    <property type="entry name" value="FtsX"/>
    <property type="match status" value="1"/>
</dbReference>
<comment type="function">
    <text evidence="10">Part of the ABC transporter FtsEX involved in asymmetric cellular division facilitating the initiation of sporulation.</text>
</comment>
<feature type="transmembrane region" description="Helical" evidence="11">
    <location>
        <begin position="177"/>
        <end position="200"/>
    </location>
</feature>
<evidence type="ECO:0000256" key="1">
    <source>
        <dbReference type="ARBA" id="ARBA00004651"/>
    </source>
</evidence>
<accession>A0A0L6Z9Z0</accession>
<dbReference type="Pfam" id="PF02687">
    <property type="entry name" value="FtsX"/>
    <property type="match status" value="1"/>
</dbReference>